<dbReference type="SMART" id="SM00666">
    <property type="entry name" value="PB1"/>
    <property type="match status" value="1"/>
</dbReference>
<keyword evidence="5" id="KW-1185">Reference proteome</keyword>
<reference evidence="3" key="3">
    <citation type="submission" date="2020-06" db="EMBL/GenBank/DDBJ databases">
        <title>Helianthus annuus Genome sequencing and assembly Release 2.</title>
        <authorList>
            <person name="Gouzy J."/>
            <person name="Langlade N."/>
            <person name="Munos S."/>
        </authorList>
    </citation>
    <scope>NUCLEOTIDE SEQUENCE</scope>
    <source>
        <tissue evidence="3">Leaves</tissue>
    </source>
</reference>
<sequence length="348" mass="39300">MPEEYRLHHQKSRTHDDSVSGSSRPESAPERVKFLCSHGGKILPRPADGRLKYTGGDTRVISVHRHITFHDLMKKVTSMFKGEMILKYQLMPEDFETLVTVKSDEDVRHMIDEFARHGHVGGPRLRAFLFPANPIVTVNHSGSIDRHSLEQRYINSINGIVVQPPPVRPRPVNTSYTTFSNSSACSSPRSPPPETMTTTATNPESTTCHGRSSSLTRTRSSPSLNNQVATVSPNLSQNRRHHHRQQPPHHFHHQPYHPPKPPLDRHPHKTGGPEHLGRMKSTGVAEYYRQQPDHTKSHSHGTNRGGQMYDQRGSPYDAYYDGDCRYDRTDSPPSPDASSSSHSMRSER</sequence>
<dbReference type="Proteomes" id="UP000215914">
    <property type="component" value="Chromosome 11"/>
</dbReference>
<dbReference type="Pfam" id="PF00564">
    <property type="entry name" value="PB1"/>
    <property type="match status" value="1"/>
</dbReference>
<dbReference type="EMBL" id="MNCJ02000326">
    <property type="protein sequence ID" value="KAF5781789.1"/>
    <property type="molecule type" value="Genomic_DNA"/>
</dbReference>
<feature type="compositionally biased region" description="Polar residues" evidence="1">
    <location>
        <begin position="225"/>
        <end position="237"/>
    </location>
</feature>
<feature type="region of interest" description="Disordered" evidence="1">
    <location>
        <begin position="1"/>
        <end position="30"/>
    </location>
</feature>
<accession>A0A251T903</accession>
<dbReference type="AlphaFoldDB" id="A0A251T903"/>
<dbReference type="Gene3D" id="3.10.20.90">
    <property type="entry name" value="Phosphatidylinositol 3-kinase Catalytic Subunit, Chain A, domain 1"/>
    <property type="match status" value="1"/>
</dbReference>
<dbReference type="OrthoDB" id="1882326at2759"/>
<name>A0A251T903_HELAN</name>
<feature type="region of interest" description="Disordered" evidence="1">
    <location>
        <begin position="292"/>
        <end position="348"/>
    </location>
</feature>
<evidence type="ECO:0000313" key="5">
    <source>
        <dbReference type="Proteomes" id="UP000215914"/>
    </source>
</evidence>
<reference evidence="3 5" key="1">
    <citation type="journal article" date="2017" name="Nature">
        <title>The sunflower genome provides insights into oil metabolism, flowering and Asterid evolution.</title>
        <authorList>
            <person name="Badouin H."/>
            <person name="Gouzy J."/>
            <person name="Grassa C.J."/>
            <person name="Murat F."/>
            <person name="Staton S.E."/>
            <person name="Cottret L."/>
            <person name="Lelandais-Briere C."/>
            <person name="Owens G.L."/>
            <person name="Carrere S."/>
            <person name="Mayjonade B."/>
            <person name="Legrand L."/>
            <person name="Gill N."/>
            <person name="Kane N.C."/>
            <person name="Bowers J.E."/>
            <person name="Hubner S."/>
            <person name="Bellec A."/>
            <person name="Berard A."/>
            <person name="Berges H."/>
            <person name="Blanchet N."/>
            <person name="Boniface M.C."/>
            <person name="Brunel D."/>
            <person name="Catrice O."/>
            <person name="Chaidir N."/>
            <person name="Claudel C."/>
            <person name="Donnadieu C."/>
            <person name="Faraut T."/>
            <person name="Fievet G."/>
            <person name="Helmstetter N."/>
            <person name="King M."/>
            <person name="Knapp S.J."/>
            <person name="Lai Z."/>
            <person name="Le Paslier M.C."/>
            <person name="Lippi Y."/>
            <person name="Lorenzon L."/>
            <person name="Mandel J.R."/>
            <person name="Marage G."/>
            <person name="Marchand G."/>
            <person name="Marquand E."/>
            <person name="Bret-Mestries E."/>
            <person name="Morien E."/>
            <person name="Nambeesan S."/>
            <person name="Nguyen T."/>
            <person name="Pegot-Espagnet P."/>
            <person name="Pouilly N."/>
            <person name="Raftis F."/>
            <person name="Sallet E."/>
            <person name="Schiex T."/>
            <person name="Thomas J."/>
            <person name="Vandecasteele C."/>
            <person name="Vares D."/>
            <person name="Vear F."/>
            <person name="Vautrin S."/>
            <person name="Crespi M."/>
            <person name="Mangin B."/>
            <person name="Burke J.M."/>
            <person name="Salse J."/>
            <person name="Munos S."/>
            <person name="Vincourt P."/>
            <person name="Rieseberg L.H."/>
            <person name="Langlade N.B."/>
        </authorList>
    </citation>
    <scope>NUCLEOTIDE SEQUENCE [LARGE SCALE GENOMIC DNA]</scope>
    <source>
        <strain evidence="5">cv. SF193</strain>
        <tissue evidence="3">Leaves</tissue>
    </source>
</reference>
<evidence type="ECO:0000259" key="2">
    <source>
        <dbReference type="SMART" id="SM00666"/>
    </source>
</evidence>
<dbReference type="CDD" id="cd06410">
    <property type="entry name" value="PB1_UP2"/>
    <property type="match status" value="1"/>
</dbReference>
<dbReference type="InParanoid" id="A0A251T903"/>
<feature type="compositionally biased region" description="Basic residues" evidence="1">
    <location>
        <begin position="238"/>
        <end position="255"/>
    </location>
</feature>
<feature type="compositionally biased region" description="Polar residues" evidence="1">
    <location>
        <begin position="195"/>
        <end position="210"/>
    </location>
</feature>
<dbReference type="Gramene" id="mRNA:HanXRQr2_Chr11g0487941">
    <property type="protein sequence ID" value="mRNA:HanXRQr2_Chr11g0487941"/>
    <property type="gene ID" value="HanXRQr2_Chr11g0487941"/>
</dbReference>
<organism evidence="4 5">
    <name type="scientific">Helianthus annuus</name>
    <name type="common">Common sunflower</name>
    <dbReference type="NCBI Taxonomy" id="4232"/>
    <lineage>
        <taxon>Eukaryota</taxon>
        <taxon>Viridiplantae</taxon>
        <taxon>Streptophyta</taxon>
        <taxon>Embryophyta</taxon>
        <taxon>Tracheophyta</taxon>
        <taxon>Spermatophyta</taxon>
        <taxon>Magnoliopsida</taxon>
        <taxon>eudicotyledons</taxon>
        <taxon>Gunneridae</taxon>
        <taxon>Pentapetalae</taxon>
        <taxon>asterids</taxon>
        <taxon>campanulids</taxon>
        <taxon>Asterales</taxon>
        <taxon>Asteraceae</taxon>
        <taxon>Asteroideae</taxon>
        <taxon>Heliantheae alliance</taxon>
        <taxon>Heliantheae</taxon>
        <taxon>Helianthus</taxon>
    </lineage>
</organism>
<feature type="compositionally biased region" description="Basic and acidic residues" evidence="1">
    <location>
        <begin position="1"/>
        <end position="18"/>
    </location>
</feature>
<feature type="compositionally biased region" description="Low complexity" evidence="1">
    <location>
        <begin position="336"/>
        <end position="348"/>
    </location>
</feature>
<dbReference type="InterPro" id="IPR000270">
    <property type="entry name" value="PB1_dom"/>
</dbReference>
<dbReference type="OMA" id="TCCCDEC"/>
<gene>
    <name evidence="4" type="ORF">HannXRQ_Chr11g0329701</name>
    <name evidence="3" type="ORF">HanXRQr2_Chr11g0487941</name>
</gene>
<evidence type="ECO:0000313" key="3">
    <source>
        <dbReference type="EMBL" id="KAF5781789.1"/>
    </source>
</evidence>
<feature type="region of interest" description="Disordered" evidence="1">
    <location>
        <begin position="161"/>
        <end position="278"/>
    </location>
</feature>
<protein>
    <submittedName>
        <fullName evidence="3 4">PB1 domain-containing protein</fullName>
    </submittedName>
</protein>
<evidence type="ECO:0000313" key="4">
    <source>
        <dbReference type="EMBL" id="OTG07374.1"/>
    </source>
</evidence>
<evidence type="ECO:0000256" key="1">
    <source>
        <dbReference type="SAM" id="MobiDB-lite"/>
    </source>
</evidence>
<dbReference type="PANTHER" id="PTHR31066">
    <property type="entry name" value="OS05G0427100 PROTEIN-RELATED"/>
    <property type="match status" value="1"/>
</dbReference>
<dbReference type="SUPFAM" id="SSF54277">
    <property type="entry name" value="CAD &amp; PB1 domains"/>
    <property type="match status" value="1"/>
</dbReference>
<feature type="compositionally biased region" description="Low complexity" evidence="1">
    <location>
        <begin position="211"/>
        <end position="224"/>
    </location>
</feature>
<dbReference type="PANTHER" id="PTHR31066:SF47">
    <property type="entry name" value="PB1 DOMAIN-CONTAINING PROTEIN"/>
    <property type="match status" value="1"/>
</dbReference>
<dbReference type="InterPro" id="IPR053198">
    <property type="entry name" value="Gynoecium_Dev_Regulator"/>
</dbReference>
<dbReference type="FunCoup" id="A0A251T903">
    <property type="interactions" value="144"/>
</dbReference>
<dbReference type="EMBL" id="CM007900">
    <property type="protein sequence ID" value="OTG07374.1"/>
    <property type="molecule type" value="Genomic_DNA"/>
</dbReference>
<reference evidence="4" key="2">
    <citation type="submission" date="2017-02" db="EMBL/GenBank/DDBJ databases">
        <title>Sunflower complete genome.</title>
        <authorList>
            <person name="Langlade N."/>
            <person name="Munos S."/>
        </authorList>
    </citation>
    <scope>NUCLEOTIDE SEQUENCE [LARGE SCALE GENOMIC DNA]</scope>
    <source>
        <tissue evidence="4">Leaves</tissue>
    </source>
</reference>
<feature type="domain" description="PB1" evidence="2">
    <location>
        <begin position="46"/>
        <end position="132"/>
    </location>
</feature>
<proteinExistence type="predicted"/>